<organism evidence="2 3">
    <name type="scientific">Candidatus Hydrogenisulfobacillus filiaventi</name>
    <dbReference type="NCBI Taxonomy" id="2707344"/>
    <lineage>
        <taxon>Bacteria</taxon>
        <taxon>Bacillati</taxon>
        <taxon>Bacillota</taxon>
        <taxon>Clostridia</taxon>
        <taxon>Eubacteriales</taxon>
        <taxon>Clostridiales Family XVII. Incertae Sedis</taxon>
        <taxon>Candidatus Hydrogenisulfobacillus</taxon>
    </lineage>
</organism>
<protein>
    <submittedName>
        <fullName evidence="2">DrsE domain-containing protein</fullName>
    </submittedName>
</protein>
<keyword evidence="3" id="KW-1185">Reference proteome</keyword>
<dbReference type="EMBL" id="LR778114">
    <property type="protein sequence ID" value="CAB1129226.1"/>
    <property type="molecule type" value="Genomic_DNA"/>
</dbReference>
<dbReference type="Gene3D" id="3.40.1260.10">
    <property type="entry name" value="DsrEFH-like"/>
    <property type="match status" value="1"/>
</dbReference>
<evidence type="ECO:0000313" key="3">
    <source>
        <dbReference type="Proteomes" id="UP000503399"/>
    </source>
</evidence>
<dbReference type="PANTHER" id="PTHR37691:SF1">
    <property type="entry name" value="BLR3518 PROTEIN"/>
    <property type="match status" value="1"/>
</dbReference>
<dbReference type="EMBL" id="LR778114">
    <property type="protein sequence ID" value="CAB1129204.1"/>
    <property type="molecule type" value="Genomic_DNA"/>
</dbReference>
<evidence type="ECO:0000313" key="1">
    <source>
        <dbReference type="EMBL" id="CAB1129204.1"/>
    </source>
</evidence>
<reference evidence="2 3" key="1">
    <citation type="submission" date="2020-02" db="EMBL/GenBank/DDBJ databases">
        <authorList>
            <person name="Hogendoorn C."/>
        </authorList>
    </citation>
    <scope>NUCLEOTIDE SEQUENCE [LARGE SCALE GENOMIC DNA]</scope>
    <source>
        <strain evidence="2">R501</strain>
    </source>
</reference>
<dbReference type="KEGG" id="hfv:R50_1703"/>
<dbReference type="KEGG" id="hfv:R50_1725"/>
<name>A0A6F8ZHG5_9FIRM</name>
<proteinExistence type="predicted"/>
<dbReference type="InterPro" id="IPR003787">
    <property type="entry name" value="Sulphur_relay_DsrE/F-like"/>
</dbReference>
<sequence>MAYRVVFHLNAADPDAHRKALANIANLLNELPDAVVELVVQGDALDLVLTGRSAAAAELDRLQEQGVRVAACANTMRARAVTAAELLAGVSVVPSGVGELVRRQQEGWAYIKP</sequence>
<dbReference type="AlphaFoldDB" id="A0A6F8ZHG5"/>
<dbReference type="SUPFAM" id="SSF75169">
    <property type="entry name" value="DsrEFH-like"/>
    <property type="match status" value="1"/>
</dbReference>
<accession>A0A6F8ZHG5</accession>
<dbReference type="PANTHER" id="PTHR37691">
    <property type="entry name" value="BLR3518 PROTEIN"/>
    <property type="match status" value="1"/>
</dbReference>
<evidence type="ECO:0000313" key="2">
    <source>
        <dbReference type="EMBL" id="CAB1129226.1"/>
    </source>
</evidence>
<dbReference type="Proteomes" id="UP000503399">
    <property type="component" value="Chromosome"/>
</dbReference>
<gene>
    <name evidence="1" type="ORF">R50_1703</name>
    <name evidence="2" type="ORF">R50_1725</name>
</gene>
<dbReference type="Pfam" id="PF02635">
    <property type="entry name" value="DsrE"/>
    <property type="match status" value="1"/>
</dbReference>
<dbReference type="InterPro" id="IPR027396">
    <property type="entry name" value="DsrEFH-like"/>
</dbReference>